<dbReference type="InterPro" id="IPR051310">
    <property type="entry name" value="MCP_chemotaxis"/>
</dbReference>
<dbReference type="PROSITE" id="PS50111">
    <property type="entry name" value="CHEMOTAXIS_TRANSDUC_2"/>
    <property type="match status" value="1"/>
</dbReference>
<gene>
    <name evidence="6" type="ORF">LF65_05220</name>
</gene>
<evidence type="ECO:0000256" key="4">
    <source>
        <dbReference type="SAM" id="Phobius"/>
    </source>
</evidence>
<evidence type="ECO:0000259" key="5">
    <source>
        <dbReference type="PROSITE" id="PS50111"/>
    </source>
</evidence>
<dbReference type="PANTHER" id="PTHR43531">
    <property type="entry name" value="PROTEIN ICFG"/>
    <property type="match status" value="1"/>
</dbReference>
<evidence type="ECO:0000313" key="6">
    <source>
        <dbReference type="EMBL" id="AJH01745.1"/>
    </source>
</evidence>
<proteinExistence type="inferred from homology"/>
<dbReference type="Pfam" id="PF00015">
    <property type="entry name" value="MCPsignal"/>
    <property type="match status" value="1"/>
</dbReference>
<dbReference type="PRINTS" id="PR00260">
    <property type="entry name" value="CHEMTRNSDUCR"/>
</dbReference>
<feature type="transmembrane region" description="Helical" evidence="4">
    <location>
        <begin position="39"/>
        <end position="62"/>
    </location>
</feature>
<sequence>MNKIKKAFNKDKQSFISKSFKLKEKFRNYSISKKIDTTFNFILIFTLLSMVISIGVLLSLSARTFSLYNGPYHISQALSDIRLAFQVSDTNISRAVIENSPKNKEDFIKNSDEALEDLSSKIDLLKQNTSDKSAIDQLTKNLSIADTYRKELCNSIKNNDPKSTITSKLDTYSFQIDIVENYISQLYESSKENAQTFVNESVFYRNLATVILVLIIIFLILIPRFLGKTLKSSIFEGINNVKKVSTNLSNGILNIDNEYFSKDEMGDMFNDLKKSIDMLKLYIKDITYTLEELSNRNLNINKMESVHYIGDFAPIQKSLDAIIANLNSSFLDIDKSIDFTANSAKEISSITKVLSEGASNQASAVQELQGNFNIILDQVKKNTNNSEKAYNYYNETTKIVADGNNKMKQLMESINEIATASNEISAIINTIQSISEQTNLLALNAAIEAARAGDAGKGFAVVADEVRKLAEQSSNSVKNITQIIKNSLNTVSKGELIANETSIALNSIVQNVEFTSELVKEIATASEEQTSAISKMTLKVDIISDIVQTNLATAEETSASIEELASHSQIMHEQISEFKLQH</sequence>
<organism evidence="6 7">
    <name type="scientific">Clostridium beijerinckii</name>
    <name type="common">Clostridium MP</name>
    <dbReference type="NCBI Taxonomy" id="1520"/>
    <lineage>
        <taxon>Bacteria</taxon>
        <taxon>Bacillati</taxon>
        <taxon>Bacillota</taxon>
        <taxon>Clostridia</taxon>
        <taxon>Eubacteriales</taxon>
        <taxon>Clostridiaceae</taxon>
        <taxon>Clostridium</taxon>
    </lineage>
</organism>
<keyword evidence="4" id="KW-1133">Transmembrane helix</keyword>
<dbReference type="Gene3D" id="1.10.287.950">
    <property type="entry name" value="Methyl-accepting chemotaxis protein"/>
    <property type="match status" value="1"/>
</dbReference>
<accession>A0A0B5QHC3</accession>
<name>A0A0B5QHC3_CLOBE</name>
<evidence type="ECO:0000313" key="7">
    <source>
        <dbReference type="Proteomes" id="UP000031866"/>
    </source>
</evidence>
<dbReference type="GO" id="GO:0004888">
    <property type="term" value="F:transmembrane signaling receptor activity"/>
    <property type="evidence" value="ECO:0007669"/>
    <property type="project" value="InterPro"/>
</dbReference>
<dbReference type="RefSeq" id="WP_041900233.1">
    <property type="nucleotide sequence ID" value="NZ_CP010086.2"/>
</dbReference>
<feature type="domain" description="Methyl-accepting transducer" evidence="5">
    <location>
        <begin position="336"/>
        <end position="565"/>
    </location>
</feature>
<keyword evidence="3" id="KW-0807">Transducer</keyword>
<keyword evidence="4" id="KW-0472">Membrane</keyword>
<dbReference type="EMBL" id="CP010086">
    <property type="protein sequence ID" value="AJH01745.1"/>
    <property type="molecule type" value="Genomic_DNA"/>
</dbReference>
<dbReference type="InterPro" id="IPR004090">
    <property type="entry name" value="Chemotax_Me-accpt_rcpt"/>
</dbReference>
<protein>
    <submittedName>
        <fullName evidence="6">Chemotaxis protein</fullName>
    </submittedName>
</protein>
<dbReference type="GO" id="GO:0005886">
    <property type="term" value="C:plasma membrane"/>
    <property type="evidence" value="ECO:0007669"/>
    <property type="project" value="TreeGrafter"/>
</dbReference>
<feature type="transmembrane region" description="Helical" evidence="4">
    <location>
        <begin position="202"/>
        <end position="222"/>
    </location>
</feature>
<keyword evidence="1" id="KW-0145">Chemotaxis</keyword>
<evidence type="ECO:0000256" key="1">
    <source>
        <dbReference type="ARBA" id="ARBA00022500"/>
    </source>
</evidence>
<dbReference type="AlphaFoldDB" id="A0A0B5QHC3"/>
<reference evidence="7" key="1">
    <citation type="submission" date="2014-12" db="EMBL/GenBank/DDBJ databases">
        <title>Genome sequence of Clostridium beijerinckii strain 59B.</title>
        <authorList>
            <person name="Little G.T."/>
            <person name="Minton N.P."/>
        </authorList>
    </citation>
    <scope>NUCLEOTIDE SEQUENCE [LARGE SCALE GENOMIC DNA]</scope>
    <source>
        <strain evidence="7">59B</strain>
    </source>
</reference>
<dbReference type="GO" id="GO:0007165">
    <property type="term" value="P:signal transduction"/>
    <property type="evidence" value="ECO:0007669"/>
    <property type="project" value="UniProtKB-KW"/>
</dbReference>
<evidence type="ECO:0000256" key="2">
    <source>
        <dbReference type="ARBA" id="ARBA00029447"/>
    </source>
</evidence>
<dbReference type="SUPFAM" id="SSF58104">
    <property type="entry name" value="Methyl-accepting chemotaxis protein (MCP) signaling domain"/>
    <property type="match status" value="1"/>
</dbReference>
<dbReference type="STRING" id="1520.LF65_05220"/>
<dbReference type="SMART" id="SM00283">
    <property type="entry name" value="MA"/>
    <property type="match status" value="1"/>
</dbReference>
<dbReference type="GO" id="GO:0006935">
    <property type="term" value="P:chemotaxis"/>
    <property type="evidence" value="ECO:0007669"/>
    <property type="project" value="UniProtKB-KW"/>
</dbReference>
<dbReference type="KEGG" id="cbei:LF65_05220"/>
<keyword evidence="4" id="KW-0812">Transmembrane</keyword>
<dbReference type="PANTHER" id="PTHR43531:SF11">
    <property type="entry name" value="METHYL-ACCEPTING CHEMOTAXIS PROTEIN 3"/>
    <property type="match status" value="1"/>
</dbReference>
<dbReference type="Proteomes" id="UP000031866">
    <property type="component" value="Chromosome"/>
</dbReference>
<dbReference type="InterPro" id="IPR004089">
    <property type="entry name" value="MCPsignal_dom"/>
</dbReference>
<evidence type="ECO:0000256" key="3">
    <source>
        <dbReference type="PROSITE-ProRule" id="PRU00284"/>
    </source>
</evidence>
<dbReference type="OrthoDB" id="1881726at2"/>
<comment type="similarity">
    <text evidence="2">Belongs to the methyl-accepting chemotaxis (MCP) protein family.</text>
</comment>